<evidence type="ECO:0000313" key="3">
    <source>
        <dbReference type="EMBL" id="MEQ2170319.1"/>
    </source>
</evidence>
<keyword evidence="1" id="KW-1015">Disulfide bond</keyword>
<dbReference type="Gene3D" id="3.10.100.10">
    <property type="entry name" value="Mannose-Binding Protein A, subunit A"/>
    <property type="match status" value="1"/>
</dbReference>
<dbReference type="PANTHER" id="PTHR45784:SF3">
    <property type="entry name" value="C-TYPE LECTIN DOMAIN FAMILY 4 MEMBER K-LIKE-RELATED"/>
    <property type="match status" value="1"/>
</dbReference>
<dbReference type="InterPro" id="IPR018378">
    <property type="entry name" value="C-type_lectin_CS"/>
</dbReference>
<sequence length="107" mass="12555">MNWTEAQRYCREHHTDLPSARNFAENQKANDMVPGEKVWIGLFRKSWMWSDETSSAFRYWNSGEPNGRKENCAAANMQNSGKWENWNCNEKRPLICSAGEQRLALVW</sequence>
<dbReference type="SMART" id="SM00034">
    <property type="entry name" value="CLECT"/>
    <property type="match status" value="1"/>
</dbReference>
<gene>
    <name evidence="3" type="ORF">GOODEAATRI_034256</name>
</gene>
<dbReference type="PROSITE" id="PS50041">
    <property type="entry name" value="C_TYPE_LECTIN_2"/>
    <property type="match status" value="1"/>
</dbReference>
<reference evidence="3 4" key="1">
    <citation type="submission" date="2021-06" db="EMBL/GenBank/DDBJ databases">
        <authorList>
            <person name="Palmer J.M."/>
        </authorList>
    </citation>
    <scope>NUCLEOTIDE SEQUENCE [LARGE SCALE GENOMIC DNA]</scope>
    <source>
        <strain evidence="3 4">GA_2019</strain>
        <tissue evidence="3">Muscle</tissue>
    </source>
</reference>
<dbReference type="EMBL" id="JAHRIO010038321">
    <property type="protein sequence ID" value="MEQ2170319.1"/>
    <property type="molecule type" value="Genomic_DNA"/>
</dbReference>
<feature type="domain" description="C-type lectin" evidence="2">
    <location>
        <begin position="1"/>
        <end position="97"/>
    </location>
</feature>
<evidence type="ECO:0000256" key="1">
    <source>
        <dbReference type="ARBA" id="ARBA00023157"/>
    </source>
</evidence>
<dbReference type="InterPro" id="IPR001304">
    <property type="entry name" value="C-type_lectin-like"/>
</dbReference>
<evidence type="ECO:0000259" key="2">
    <source>
        <dbReference type="PROSITE" id="PS50041"/>
    </source>
</evidence>
<dbReference type="SUPFAM" id="SSF56436">
    <property type="entry name" value="C-type lectin-like"/>
    <property type="match status" value="1"/>
</dbReference>
<organism evidence="3 4">
    <name type="scientific">Goodea atripinnis</name>
    <dbReference type="NCBI Taxonomy" id="208336"/>
    <lineage>
        <taxon>Eukaryota</taxon>
        <taxon>Metazoa</taxon>
        <taxon>Chordata</taxon>
        <taxon>Craniata</taxon>
        <taxon>Vertebrata</taxon>
        <taxon>Euteleostomi</taxon>
        <taxon>Actinopterygii</taxon>
        <taxon>Neopterygii</taxon>
        <taxon>Teleostei</taxon>
        <taxon>Neoteleostei</taxon>
        <taxon>Acanthomorphata</taxon>
        <taxon>Ovalentaria</taxon>
        <taxon>Atherinomorphae</taxon>
        <taxon>Cyprinodontiformes</taxon>
        <taxon>Goodeidae</taxon>
        <taxon>Goodea</taxon>
    </lineage>
</organism>
<keyword evidence="4" id="KW-1185">Reference proteome</keyword>
<name>A0ABV0NFY7_9TELE</name>
<accession>A0ABV0NFY7</accession>
<dbReference type="Pfam" id="PF00059">
    <property type="entry name" value="Lectin_C"/>
    <property type="match status" value="1"/>
</dbReference>
<proteinExistence type="predicted"/>
<evidence type="ECO:0000313" key="4">
    <source>
        <dbReference type="Proteomes" id="UP001476798"/>
    </source>
</evidence>
<dbReference type="Proteomes" id="UP001476798">
    <property type="component" value="Unassembled WGS sequence"/>
</dbReference>
<dbReference type="InterPro" id="IPR016187">
    <property type="entry name" value="CTDL_fold"/>
</dbReference>
<protein>
    <recommendedName>
        <fullName evidence="2">C-type lectin domain-containing protein</fullName>
    </recommendedName>
</protein>
<dbReference type="PANTHER" id="PTHR45784">
    <property type="entry name" value="C-TYPE LECTIN DOMAIN FAMILY 20 MEMBER A-RELATED"/>
    <property type="match status" value="1"/>
</dbReference>
<dbReference type="InterPro" id="IPR016186">
    <property type="entry name" value="C-type_lectin-like/link_sf"/>
</dbReference>
<dbReference type="PROSITE" id="PS00615">
    <property type="entry name" value="C_TYPE_LECTIN_1"/>
    <property type="match status" value="1"/>
</dbReference>
<comment type="caution">
    <text evidence="3">The sequence shown here is derived from an EMBL/GenBank/DDBJ whole genome shotgun (WGS) entry which is preliminary data.</text>
</comment>